<dbReference type="PANTHER" id="PTHR32347:SF23">
    <property type="entry name" value="BLL5650 PROTEIN"/>
    <property type="match status" value="1"/>
</dbReference>
<organism evidence="7 8">
    <name type="scientific">Litorisediminicola beolgyonensis</name>
    <dbReference type="NCBI Taxonomy" id="1173614"/>
    <lineage>
        <taxon>Bacteria</taxon>
        <taxon>Pseudomonadati</taxon>
        <taxon>Pseudomonadota</taxon>
        <taxon>Alphaproteobacteria</taxon>
        <taxon>Rhodobacterales</taxon>
        <taxon>Paracoccaceae</taxon>
        <taxon>Litorisediminicola</taxon>
    </lineage>
</organism>
<name>A0ABW3ZJS1_9RHOB</name>
<dbReference type="SUPFAM" id="SSF111369">
    <property type="entry name" value="HlyD-like secretion proteins"/>
    <property type="match status" value="1"/>
</dbReference>
<dbReference type="InterPro" id="IPR058647">
    <property type="entry name" value="BSH_CzcB-like"/>
</dbReference>
<dbReference type="RefSeq" id="WP_386804263.1">
    <property type="nucleotide sequence ID" value="NZ_JBHTMU010000023.1"/>
</dbReference>
<evidence type="ECO:0000259" key="4">
    <source>
        <dbReference type="Pfam" id="PF01590"/>
    </source>
</evidence>
<evidence type="ECO:0000313" key="7">
    <source>
        <dbReference type="EMBL" id="MFD1343364.1"/>
    </source>
</evidence>
<dbReference type="Proteomes" id="UP001597135">
    <property type="component" value="Unassembled WGS sequence"/>
</dbReference>
<dbReference type="SUPFAM" id="SSF55781">
    <property type="entry name" value="GAF domain-like"/>
    <property type="match status" value="1"/>
</dbReference>
<dbReference type="InterPro" id="IPR003018">
    <property type="entry name" value="GAF"/>
</dbReference>
<evidence type="ECO:0000256" key="3">
    <source>
        <dbReference type="SAM" id="Coils"/>
    </source>
</evidence>
<evidence type="ECO:0000256" key="1">
    <source>
        <dbReference type="ARBA" id="ARBA00004196"/>
    </source>
</evidence>
<dbReference type="Pfam" id="PF01590">
    <property type="entry name" value="GAF"/>
    <property type="match status" value="1"/>
</dbReference>
<evidence type="ECO:0000259" key="5">
    <source>
        <dbReference type="Pfam" id="PF25954"/>
    </source>
</evidence>
<dbReference type="InterPro" id="IPR050465">
    <property type="entry name" value="UPF0194_transport"/>
</dbReference>
<comment type="subcellular location">
    <subcellularLocation>
        <location evidence="1">Cell envelope</location>
    </subcellularLocation>
</comment>
<dbReference type="PANTHER" id="PTHR32347">
    <property type="entry name" value="EFFLUX SYSTEM COMPONENT YKNX-RELATED"/>
    <property type="match status" value="1"/>
</dbReference>
<feature type="domain" description="GAF" evidence="4">
    <location>
        <begin position="189"/>
        <end position="323"/>
    </location>
</feature>
<protein>
    <submittedName>
        <fullName evidence="7">HlyD family efflux transporter periplasmic adaptor subunit</fullName>
    </submittedName>
</protein>
<dbReference type="EMBL" id="JBHTMU010000023">
    <property type="protein sequence ID" value="MFD1343364.1"/>
    <property type="molecule type" value="Genomic_DNA"/>
</dbReference>
<dbReference type="InterPro" id="IPR029016">
    <property type="entry name" value="GAF-like_dom_sf"/>
</dbReference>
<reference evidence="8" key="1">
    <citation type="journal article" date="2019" name="Int. J. Syst. Evol. Microbiol.">
        <title>The Global Catalogue of Microorganisms (GCM) 10K type strain sequencing project: providing services to taxonomists for standard genome sequencing and annotation.</title>
        <authorList>
            <consortium name="The Broad Institute Genomics Platform"/>
            <consortium name="The Broad Institute Genome Sequencing Center for Infectious Disease"/>
            <person name="Wu L."/>
            <person name="Ma J."/>
        </authorList>
    </citation>
    <scope>NUCLEOTIDE SEQUENCE [LARGE SCALE GENOMIC DNA]</scope>
    <source>
        <strain evidence="8">CCUG 62953</strain>
    </source>
</reference>
<sequence length="624" mass="68186">MTELRRGPDSDASPDTAAPQVTYAMLDQTLWSRFQQSETLEAVLGAWLGLVTRQIDGLATGFLVTGEMPDTGPFLPMAAWPQGSDTAADLRESAAKALADRQSVVFGEGTERRVLAHPLIIFGQLFGAVAVSAPSRAAPTPALFRRLQWAAGWIELILRREQEIKDGELRERVTTAFDMLATLLERPRLDEAATALVVGLARRLDCETVSLGLCRGRRVRVQAVSNAASFGRRASLIREIGIAMDEAVDQEAVILWPEPEDWEFRVSRAHADLAQSHGVGSVLTIPLSAGDEIIGALMFERRQGASFAPQDVEICDAVAAIAGPIIEDRRQSSRWLPGKVSDSITRGAKALLGPSHFGAKLVTLILAAVIAGLWFGRTEFEVVAPARLEGIVQRSVVAPFNGYLAAQNARAGDRVAEGDILAVLDEKDLSLEELRLGTALEQRNRELDQAIAERKLAEANIIRAQISQAEAQLSLVREQLARTRIRAPFDGYIVEGDLSQQVGGAIERGETLFRIAPLDGYRVVLEVPETEIDEIAPGQTGSLRLSAFPELPLTYALQEITPLARQSDGRNWFRVEAELVDGAAALRPGMEGVSRTAIGERRLAWVMFHDLADWARLKLWAWQP</sequence>
<evidence type="ECO:0000256" key="2">
    <source>
        <dbReference type="ARBA" id="ARBA00023054"/>
    </source>
</evidence>
<keyword evidence="8" id="KW-1185">Reference proteome</keyword>
<keyword evidence="2 3" id="KW-0175">Coiled coil</keyword>
<dbReference type="Gene3D" id="2.40.50.100">
    <property type="match status" value="1"/>
</dbReference>
<accession>A0ABW3ZJS1</accession>
<dbReference type="Gene3D" id="2.40.30.170">
    <property type="match status" value="1"/>
</dbReference>
<dbReference type="Pfam" id="PF25973">
    <property type="entry name" value="BSH_CzcB"/>
    <property type="match status" value="1"/>
</dbReference>
<comment type="caution">
    <text evidence="7">The sequence shown here is derived from an EMBL/GenBank/DDBJ whole genome shotgun (WGS) entry which is preliminary data.</text>
</comment>
<evidence type="ECO:0000259" key="6">
    <source>
        <dbReference type="Pfam" id="PF25973"/>
    </source>
</evidence>
<dbReference type="InterPro" id="IPR058792">
    <property type="entry name" value="Beta-barrel_RND_2"/>
</dbReference>
<feature type="domain" description="CzcB-like barrel-sandwich hybrid" evidence="6">
    <location>
        <begin position="395"/>
        <end position="516"/>
    </location>
</feature>
<gene>
    <name evidence="7" type="ORF">ACFQ4E_13125</name>
</gene>
<feature type="domain" description="CusB-like beta-barrel" evidence="5">
    <location>
        <begin position="523"/>
        <end position="590"/>
    </location>
</feature>
<proteinExistence type="predicted"/>
<evidence type="ECO:0000313" key="8">
    <source>
        <dbReference type="Proteomes" id="UP001597135"/>
    </source>
</evidence>
<feature type="coiled-coil region" evidence="3">
    <location>
        <begin position="440"/>
        <end position="486"/>
    </location>
</feature>
<dbReference type="Pfam" id="PF25954">
    <property type="entry name" value="Beta-barrel_RND_2"/>
    <property type="match status" value="1"/>
</dbReference>
<dbReference type="Gene3D" id="3.30.450.40">
    <property type="match status" value="1"/>
</dbReference>